<proteinExistence type="predicted"/>
<dbReference type="OrthoDB" id="6065105at2759"/>
<gene>
    <name evidence="1" type="ORF">C0Q70_14134</name>
</gene>
<dbReference type="EMBL" id="PZQS01000008">
    <property type="protein sequence ID" value="PVD26457.1"/>
    <property type="molecule type" value="Genomic_DNA"/>
</dbReference>
<organism evidence="1 2">
    <name type="scientific">Pomacea canaliculata</name>
    <name type="common">Golden apple snail</name>
    <dbReference type="NCBI Taxonomy" id="400727"/>
    <lineage>
        <taxon>Eukaryota</taxon>
        <taxon>Metazoa</taxon>
        <taxon>Spiralia</taxon>
        <taxon>Lophotrochozoa</taxon>
        <taxon>Mollusca</taxon>
        <taxon>Gastropoda</taxon>
        <taxon>Caenogastropoda</taxon>
        <taxon>Architaenioglossa</taxon>
        <taxon>Ampullarioidea</taxon>
        <taxon>Ampullariidae</taxon>
        <taxon>Pomacea</taxon>
    </lineage>
</organism>
<evidence type="ECO:0000313" key="2">
    <source>
        <dbReference type="Proteomes" id="UP000245119"/>
    </source>
</evidence>
<name>A0A2T7NZ58_POMCA</name>
<reference evidence="1 2" key="1">
    <citation type="submission" date="2018-04" db="EMBL/GenBank/DDBJ databases">
        <title>The genome of golden apple snail Pomacea canaliculata provides insight into stress tolerance and invasive adaptation.</title>
        <authorList>
            <person name="Liu C."/>
            <person name="Liu B."/>
            <person name="Ren Y."/>
            <person name="Zhang Y."/>
            <person name="Wang H."/>
            <person name="Li S."/>
            <person name="Jiang F."/>
            <person name="Yin L."/>
            <person name="Zhang G."/>
            <person name="Qian W."/>
            <person name="Fan W."/>
        </authorList>
    </citation>
    <scope>NUCLEOTIDE SEQUENCE [LARGE SCALE GENOMIC DNA]</scope>
    <source>
        <strain evidence="1">SZHN2017</strain>
        <tissue evidence="1">Muscle</tissue>
    </source>
</reference>
<comment type="caution">
    <text evidence="1">The sequence shown here is derived from an EMBL/GenBank/DDBJ whole genome shotgun (WGS) entry which is preliminary data.</text>
</comment>
<dbReference type="AlphaFoldDB" id="A0A2T7NZ58"/>
<dbReference type="Proteomes" id="UP000245119">
    <property type="component" value="Linkage Group LG8"/>
</dbReference>
<accession>A0A2T7NZ58</accession>
<keyword evidence="2" id="KW-1185">Reference proteome</keyword>
<sequence>MFSSFDADLLAASAQAQATGSLTPILKKELWLKIQTRRLLEGKEELVLPTATPTTYKPTEPVPSRPYGSDARLYGAMSTDGIEPLLVAIDCLASLDRRTRSTHPGDGDHCVWYPQVQKSASDLDVKLSGGFCVDRIFRCSIDASLSQVGAKRDQFAIR</sequence>
<evidence type="ECO:0000313" key="1">
    <source>
        <dbReference type="EMBL" id="PVD26457.1"/>
    </source>
</evidence>
<protein>
    <submittedName>
        <fullName evidence="1">Uncharacterized protein</fullName>
    </submittedName>
</protein>